<keyword evidence="5" id="KW-0408">Iron</keyword>
<dbReference type="AlphaFoldDB" id="A0A410P4C1"/>
<dbReference type="InterPro" id="IPR050377">
    <property type="entry name" value="Radical_SAM_PqqE_MftC-like"/>
</dbReference>
<proteinExistence type="predicted"/>
<dbReference type="PROSITE" id="PS51918">
    <property type="entry name" value="RADICAL_SAM"/>
    <property type="match status" value="1"/>
</dbReference>
<feature type="domain" description="Radical SAM core" evidence="7">
    <location>
        <begin position="21"/>
        <end position="240"/>
    </location>
</feature>
<keyword evidence="9" id="KW-1185">Reference proteome</keyword>
<evidence type="ECO:0000256" key="2">
    <source>
        <dbReference type="ARBA" id="ARBA00022485"/>
    </source>
</evidence>
<name>A0A410P4C1_VELA1</name>
<gene>
    <name evidence="8" type="ORF">BU251_04105</name>
</gene>
<evidence type="ECO:0000256" key="3">
    <source>
        <dbReference type="ARBA" id="ARBA00022691"/>
    </source>
</evidence>
<dbReference type="GO" id="GO:0051536">
    <property type="term" value="F:iron-sulfur cluster binding"/>
    <property type="evidence" value="ECO:0007669"/>
    <property type="project" value="UniProtKB-KW"/>
</dbReference>
<dbReference type="OrthoDB" id="9810775at2"/>
<dbReference type="EMBL" id="CP019384">
    <property type="protein sequence ID" value="QAT16970.1"/>
    <property type="molecule type" value="Genomic_DNA"/>
</dbReference>
<dbReference type="Pfam" id="PF13186">
    <property type="entry name" value="SPASM"/>
    <property type="match status" value="1"/>
</dbReference>
<dbReference type="GO" id="GO:0046872">
    <property type="term" value="F:metal ion binding"/>
    <property type="evidence" value="ECO:0007669"/>
    <property type="project" value="UniProtKB-KW"/>
</dbReference>
<evidence type="ECO:0000313" key="9">
    <source>
        <dbReference type="Proteomes" id="UP000287243"/>
    </source>
</evidence>
<evidence type="ECO:0000256" key="4">
    <source>
        <dbReference type="ARBA" id="ARBA00022723"/>
    </source>
</evidence>
<dbReference type="Pfam" id="PF04055">
    <property type="entry name" value="Radical_SAM"/>
    <property type="match status" value="1"/>
</dbReference>
<dbReference type="SFLD" id="SFLDG01387">
    <property type="entry name" value="BtrN-like_SPASM_domain_contain"/>
    <property type="match status" value="1"/>
</dbReference>
<dbReference type="Gene3D" id="3.20.20.70">
    <property type="entry name" value="Aldolase class I"/>
    <property type="match status" value="1"/>
</dbReference>
<dbReference type="KEGG" id="vai:BU251_04105"/>
<evidence type="ECO:0000256" key="5">
    <source>
        <dbReference type="ARBA" id="ARBA00023004"/>
    </source>
</evidence>
<dbReference type="CDD" id="cd01335">
    <property type="entry name" value="Radical_SAM"/>
    <property type="match status" value="1"/>
</dbReference>
<dbReference type="InterPro" id="IPR034391">
    <property type="entry name" value="AdoMet-like_SPASM_containing"/>
</dbReference>
<evidence type="ECO:0000256" key="1">
    <source>
        <dbReference type="ARBA" id="ARBA00001966"/>
    </source>
</evidence>
<dbReference type="GO" id="GO:0003824">
    <property type="term" value="F:catalytic activity"/>
    <property type="evidence" value="ECO:0007669"/>
    <property type="project" value="InterPro"/>
</dbReference>
<dbReference type="InterPro" id="IPR013785">
    <property type="entry name" value="Aldolase_TIM"/>
</dbReference>
<evidence type="ECO:0000259" key="7">
    <source>
        <dbReference type="PROSITE" id="PS51918"/>
    </source>
</evidence>
<reference evidence="8 9" key="1">
    <citation type="submission" date="2017-01" db="EMBL/GenBank/DDBJ databases">
        <title>First insights into the biology of 'candidatus Vampirococcus archaeovorus'.</title>
        <authorList>
            <person name="Kizina J."/>
            <person name="Jordan S."/>
            <person name="Stueber K."/>
            <person name="Reinhardt R."/>
            <person name="Harder J."/>
        </authorList>
    </citation>
    <scope>NUCLEOTIDE SEQUENCE [LARGE SCALE GENOMIC DNA]</scope>
    <source>
        <strain evidence="8 9">LiM</strain>
    </source>
</reference>
<dbReference type="Proteomes" id="UP000287243">
    <property type="component" value="Chromosome"/>
</dbReference>
<dbReference type="InterPro" id="IPR058240">
    <property type="entry name" value="rSAM_sf"/>
</dbReference>
<dbReference type="SFLD" id="SFLDG01067">
    <property type="entry name" value="SPASM/twitch_domain_containing"/>
    <property type="match status" value="1"/>
</dbReference>
<accession>A0A410P4C1</accession>
<keyword evidence="4" id="KW-0479">Metal-binding</keyword>
<dbReference type="PANTHER" id="PTHR11228">
    <property type="entry name" value="RADICAL SAM DOMAIN PROTEIN"/>
    <property type="match status" value="1"/>
</dbReference>
<keyword evidence="6" id="KW-0411">Iron-sulfur</keyword>
<protein>
    <submittedName>
        <fullName evidence="8">Coenzyme PQQ synthesis protein E</fullName>
    </submittedName>
</protein>
<comment type="cofactor">
    <cofactor evidence="1">
        <name>[4Fe-4S] cluster</name>
        <dbReference type="ChEBI" id="CHEBI:49883"/>
    </cofactor>
</comment>
<keyword evidence="3" id="KW-0949">S-adenosyl-L-methionine</keyword>
<evidence type="ECO:0000313" key="8">
    <source>
        <dbReference type="EMBL" id="QAT16970.1"/>
    </source>
</evidence>
<dbReference type="InterPro" id="IPR007197">
    <property type="entry name" value="rSAM"/>
</dbReference>
<dbReference type="RefSeq" id="WP_128699612.1">
    <property type="nucleotide sequence ID" value="NZ_CP019384.1"/>
</dbReference>
<dbReference type="SUPFAM" id="SSF102114">
    <property type="entry name" value="Radical SAM enzymes"/>
    <property type="match status" value="1"/>
</dbReference>
<dbReference type="SFLD" id="SFLDS00029">
    <property type="entry name" value="Radical_SAM"/>
    <property type="match status" value="1"/>
</dbReference>
<dbReference type="InterPro" id="IPR023885">
    <property type="entry name" value="4Fe4S-binding_SPASM_dom"/>
</dbReference>
<dbReference type="CDD" id="cd21109">
    <property type="entry name" value="SPASM"/>
    <property type="match status" value="1"/>
</dbReference>
<sequence length="373" mass="42088">MADTLHNDALRLMGALRHRIFSGPKILFCHLNNTCNLNCLFCVHHGTAARAPAKETRLETETLGRVFDDCQKLNVSHVCFSAKGEPTLHPDFESIVHHAGRKGLAVTLVTNGLFPHKLLKTIHRIHAVKFSLSATNAKDFFRIHRPQNLSDFDMVIKNMKLLGRVRSRSARTSLNFVLHALNYHNLPAVIDLARRVKIDELRIKCEHVEHRTSPLALTPPLMKKAEKLLLAAHRKGTLGRVKNNLSAHYAETGKFLPAGADCRSPGPCHMGWFATFLTERGDVTACCSTQKSVKIGNVHDKGLAELWMSTRYHRVRLKAASGFFQKKMYDPLCRGCFLLQENAALQSLRLLYKRGASRCHRDYSKQYAWTLSP</sequence>
<keyword evidence="2" id="KW-0004">4Fe-4S</keyword>
<dbReference type="PANTHER" id="PTHR11228:SF7">
    <property type="entry name" value="PQQA PEPTIDE CYCLASE"/>
    <property type="match status" value="1"/>
</dbReference>
<evidence type="ECO:0000256" key="6">
    <source>
        <dbReference type="ARBA" id="ARBA00023014"/>
    </source>
</evidence>
<organism evidence="8 9">
    <name type="scientific">Velamenicoccus archaeovorus</name>
    <dbReference type="NCBI Taxonomy" id="1930593"/>
    <lineage>
        <taxon>Bacteria</taxon>
        <taxon>Pseudomonadati</taxon>
        <taxon>Candidatus Omnitrophota</taxon>
        <taxon>Candidatus Velamenicoccus</taxon>
    </lineage>
</organism>